<keyword evidence="6 9" id="KW-0227">DNA damage</keyword>
<reference evidence="13" key="1">
    <citation type="submission" date="2015-09" db="EMBL/GenBank/DDBJ databases">
        <authorList>
            <consortium name="Pathogen Informatics"/>
        </authorList>
    </citation>
    <scope>NUCLEOTIDE SEQUENCE</scope>
    <source>
        <strain evidence="13">2789STDY5834896</strain>
    </source>
</reference>
<evidence type="ECO:0000256" key="4">
    <source>
        <dbReference type="ARBA" id="ARBA00012030"/>
    </source>
</evidence>
<dbReference type="PANTHER" id="PTHR11264">
    <property type="entry name" value="URACIL-DNA GLYCOSYLASE"/>
    <property type="match status" value="1"/>
</dbReference>
<dbReference type="EMBL" id="FMHG01000001">
    <property type="protein sequence ID" value="SCJ64792.1"/>
    <property type="molecule type" value="Genomic_DNA"/>
</dbReference>
<evidence type="ECO:0000256" key="11">
    <source>
        <dbReference type="RuleBase" id="RU003780"/>
    </source>
</evidence>
<dbReference type="NCBIfam" id="NF003588">
    <property type="entry name" value="PRK05254.1-1"/>
    <property type="match status" value="1"/>
</dbReference>
<dbReference type="GO" id="GO:0097510">
    <property type="term" value="P:base-excision repair, AP site formation via deaminated base removal"/>
    <property type="evidence" value="ECO:0007669"/>
    <property type="project" value="TreeGrafter"/>
</dbReference>
<dbReference type="SMART" id="SM00986">
    <property type="entry name" value="UDG"/>
    <property type="match status" value="1"/>
</dbReference>
<comment type="subcellular location">
    <subcellularLocation>
        <location evidence="9">Cytoplasm</location>
    </subcellularLocation>
</comment>
<comment type="function">
    <text evidence="2 9 11">Excises uracil residues from the DNA which can arise as a result of misincorporation of dUMP residues by DNA polymerase or due to deamination of cytosine.</text>
</comment>
<evidence type="ECO:0000256" key="6">
    <source>
        <dbReference type="ARBA" id="ARBA00022763"/>
    </source>
</evidence>
<dbReference type="InterPro" id="IPR005122">
    <property type="entry name" value="Uracil-DNA_glycosylase-like"/>
</dbReference>
<dbReference type="EC" id="3.2.2.27" evidence="4 9"/>
<dbReference type="FunFam" id="3.40.470.10:FF:000001">
    <property type="entry name" value="Uracil-DNA glycosylase"/>
    <property type="match status" value="1"/>
</dbReference>
<feature type="domain" description="Uracil-DNA glycosylase-like" evidence="12">
    <location>
        <begin position="49"/>
        <end position="209"/>
    </location>
</feature>
<dbReference type="SMART" id="SM00987">
    <property type="entry name" value="UreE_C"/>
    <property type="match status" value="1"/>
</dbReference>
<dbReference type="PANTHER" id="PTHR11264:SF0">
    <property type="entry name" value="URACIL-DNA GLYCOSYLASE"/>
    <property type="match status" value="1"/>
</dbReference>
<dbReference type="CDD" id="cd10027">
    <property type="entry name" value="UDG-F1-like"/>
    <property type="match status" value="1"/>
</dbReference>
<dbReference type="InterPro" id="IPR002043">
    <property type="entry name" value="UDG_fam1"/>
</dbReference>
<evidence type="ECO:0000256" key="3">
    <source>
        <dbReference type="ARBA" id="ARBA00008184"/>
    </source>
</evidence>
<dbReference type="Gene3D" id="3.40.470.10">
    <property type="entry name" value="Uracil-DNA glycosylase-like domain"/>
    <property type="match status" value="1"/>
</dbReference>
<sequence length="238" mass="26571">MYEKLGDWSEVLADELAAPYFKQLVQRVQQAYRTATVYPPRGQVFTAFLKTPYKQVRVVLLGQDPYHGPGQAQGMSFSVAPGMPIPPSLQNIYQELYDDLGIPPADTGYLGPWAEQGVLLLNSCLTVQRGRAGSHREFGWQRFTDAVIAKLGQRPEPIVFLLWGSDAGRKAPLIKGRQHLILRAPHPSPLSAFRGFFGCRHFSQTNAFLLQHYRRGIEWDLGCNKTAAEGDGPCNKSE</sequence>
<evidence type="ECO:0000256" key="2">
    <source>
        <dbReference type="ARBA" id="ARBA00002631"/>
    </source>
</evidence>
<comment type="catalytic activity">
    <reaction evidence="1 9 11">
        <text>Hydrolyzes single-stranded DNA or mismatched double-stranded DNA and polynucleotides, releasing free uracil.</text>
        <dbReference type="EC" id="3.2.2.27"/>
    </reaction>
</comment>
<keyword evidence="13" id="KW-0326">Glycosidase</keyword>
<dbReference type="Pfam" id="PF03167">
    <property type="entry name" value="UDG"/>
    <property type="match status" value="1"/>
</dbReference>
<accession>A0A1C6I3P6</accession>
<dbReference type="InterPro" id="IPR036895">
    <property type="entry name" value="Uracil-DNA_glycosylase-like_sf"/>
</dbReference>
<evidence type="ECO:0000256" key="5">
    <source>
        <dbReference type="ARBA" id="ARBA00018429"/>
    </source>
</evidence>
<proteinExistence type="inferred from homology"/>
<feature type="active site" description="Proton acceptor" evidence="9 10">
    <location>
        <position position="64"/>
    </location>
</feature>
<dbReference type="NCBIfam" id="TIGR00628">
    <property type="entry name" value="ung"/>
    <property type="match status" value="1"/>
</dbReference>
<evidence type="ECO:0000256" key="10">
    <source>
        <dbReference type="PROSITE-ProRule" id="PRU10072"/>
    </source>
</evidence>
<evidence type="ECO:0000256" key="8">
    <source>
        <dbReference type="ARBA" id="ARBA00023204"/>
    </source>
</evidence>
<comment type="similarity">
    <text evidence="3 9 11">Belongs to the uracil-DNA glycosylase (UDG) superfamily. UNG family.</text>
</comment>
<evidence type="ECO:0000256" key="9">
    <source>
        <dbReference type="HAMAP-Rule" id="MF_00148"/>
    </source>
</evidence>
<dbReference type="InterPro" id="IPR018085">
    <property type="entry name" value="Ura-DNA_Glyclase_AS"/>
</dbReference>
<keyword evidence="7 9" id="KW-0378">Hydrolase</keyword>
<keyword evidence="9" id="KW-0963">Cytoplasm</keyword>
<dbReference type="GO" id="GO:0005737">
    <property type="term" value="C:cytoplasm"/>
    <property type="evidence" value="ECO:0007669"/>
    <property type="project" value="UniProtKB-SubCell"/>
</dbReference>
<organism evidence="13">
    <name type="scientific">uncultured Anaerotruncus sp</name>
    <dbReference type="NCBI Taxonomy" id="905011"/>
    <lineage>
        <taxon>Bacteria</taxon>
        <taxon>Bacillati</taxon>
        <taxon>Bacillota</taxon>
        <taxon>Clostridia</taxon>
        <taxon>Eubacteriales</taxon>
        <taxon>Oscillospiraceae</taxon>
        <taxon>Anaerotruncus</taxon>
        <taxon>environmental samples</taxon>
    </lineage>
</organism>
<evidence type="ECO:0000313" key="13">
    <source>
        <dbReference type="EMBL" id="SCJ64792.1"/>
    </source>
</evidence>
<dbReference type="HAMAP" id="MF_00148">
    <property type="entry name" value="UDG"/>
    <property type="match status" value="1"/>
</dbReference>
<keyword evidence="8 9" id="KW-0234">DNA repair</keyword>
<dbReference type="NCBIfam" id="NF003591">
    <property type="entry name" value="PRK05254.1-4"/>
    <property type="match status" value="1"/>
</dbReference>
<dbReference type="NCBIfam" id="NF003592">
    <property type="entry name" value="PRK05254.1-5"/>
    <property type="match status" value="1"/>
</dbReference>
<dbReference type="AlphaFoldDB" id="A0A1C6I3P6"/>
<dbReference type="SUPFAM" id="SSF52141">
    <property type="entry name" value="Uracil-DNA glycosylase-like"/>
    <property type="match status" value="1"/>
</dbReference>
<name>A0A1C6I3P6_9FIRM</name>
<evidence type="ECO:0000259" key="12">
    <source>
        <dbReference type="SMART" id="SM00986"/>
    </source>
</evidence>
<dbReference type="NCBIfam" id="NF003589">
    <property type="entry name" value="PRK05254.1-2"/>
    <property type="match status" value="1"/>
</dbReference>
<evidence type="ECO:0000256" key="7">
    <source>
        <dbReference type="ARBA" id="ARBA00022801"/>
    </source>
</evidence>
<protein>
    <recommendedName>
        <fullName evidence="5 9">Uracil-DNA glycosylase</fullName>
        <shortName evidence="9">UDG</shortName>
        <ecNumber evidence="4 9">3.2.2.27</ecNumber>
    </recommendedName>
</protein>
<evidence type="ECO:0000256" key="1">
    <source>
        <dbReference type="ARBA" id="ARBA00001400"/>
    </source>
</evidence>
<dbReference type="GO" id="GO:0004844">
    <property type="term" value="F:uracil DNA N-glycosylase activity"/>
    <property type="evidence" value="ECO:0007669"/>
    <property type="project" value="UniProtKB-UniRule"/>
</dbReference>
<dbReference type="PROSITE" id="PS00130">
    <property type="entry name" value="U_DNA_GLYCOSYLASE"/>
    <property type="match status" value="1"/>
</dbReference>
<gene>
    <name evidence="9 13" type="primary">ung</name>
    <name evidence="13" type="ORF">SAMEA3545359_01241</name>
</gene>